<proteinExistence type="predicted"/>
<feature type="compositionally biased region" description="Low complexity" evidence="1">
    <location>
        <begin position="13"/>
        <end position="25"/>
    </location>
</feature>
<protein>
    <submittedName>
        <fullName evidence="2">Uncharacterized protein</fullName>
    </submittedName>
</protein>
<dbReference type="OrthoDB" id="5170183at2759"/>
<dbReference type="InParanoid" id="A0A2T2ZW18"/>
<evidence type="ECO:0000313" key="3">
    <source>
        <dbReference type="Proteomes" id="UP000241462"/>
    </source>
</evidence>
<dbReference type="Proteomes" id="UP000241462">
    <property type="component" value="Unassembled WGS sequence"/>
</dbReference>
<feature type="region of interest" description="Disordered" evidence="1">
    <location>
        <begin position="1"/>
        <end position="28"/>
    </location>
</feature>
<dbReference type="EMBL" id="KZ678618">
    <property type="protein sequence ID" value="PSR78154.1"/>
    <property type="molecule type" value="Genomic_DNA"/>
</dbReference>
<keyword evidence="3" id="KW-1185">Reference proteome</keyword>
<accession>A0A2T2ZW18</accession>
<gene>
    <name evidence="2" type="ORF">BD289DRAFT_486157</name>
</gene>
<evidence type="ECO:0000313" key="2">
    <source>
        <dbReference type="EMBL" id="PSR78154.1"/>
    </source>
</evidence>
<sequence length="157" mass="17816">MEPLAEETYSQGSFSDTSDSEPSSPMAEDLQCPLYWPVGFKNTFKLVQRIITGQVTNDELAARSVHSLVRKQLANAAKENYRETAPLLWPETGDQANFELLVETVLLRQMAEGASEDAVAREELAVLVENWAALPGIQEETERFLRYLRPRLWKDIM</sequence>
<dbReference type="AlphaFoldDB" id="A0A2T2ZW18"/>
<name>A0A2T2ZW18_9PEZI</name>
<organism evidence="2 3">
    <name type="scientific">Coniella lustricola</name>
    <dbReference type="NCBI Taxonomy" id="2025994"/>
    <lineage>
        <taxon>Eukaryota</taxon>
        <taxon>Fungi</taxon>
        <taxon>Dikarya</taxon>
        <taxon>Ascomycota</taxon>
        <taxon>Pezizomycotina</taxon>
        <taxon>Sordariomycetes</taxon>
        <taxon>Sordariomycetidae</taxon>
        <taxon>Diaporthales</taxon>
        <taxon>Schizoparmaceae</taxon>
        <taxon>Coniella</taxon>
    </lineage>
</organism>
<reference evidence="2 3" key="1">
    <citation type="journal article" date="2018" name="Mycol. Prog.">
        <title>Coniella lustricola, a new species from submerged detritus.</title>
        <authorList>
            <person name="Raudabaugh D.B."/>
            <person name="Iturriaga T."/>
            <person name="Carver A."/>
            <person name="Mondo S."/>
            <person name="Pangilinan J."/>
            <person name="Lipzen A."/>
            <person name="He G."/>
            <person name="Amirebrahimi M."/>
            <person name="Grigoriev I.V."/>
            <person name="Miller A.N."/>
        </authorList>
    </citation>
    <scope>NUCLEOTIDE SEQUENCE [LARGE SCALE GENOMIC DNA]</scope>
    <source>
        <strain evidence="2 3">B22-T-1</strain>
    </source>
</reference>
<evidence type="ECO:0000256" key="1">
    <source>
        <dbReference type="SAM" id="MobiDB-lite"/>
    </source>
</evidence>